<accession>A0A2X0PH14</accession>
<name>A0A2X0PH14_9LACT</name>
<proteinExistence type="predicted"/>
<dbReference type="AlphaFoldDB" id="A0A2X0PH14"/>
<dbReference type="EMBL" id="OGTW01000054">
    <property type="protein sequence ID" value="SPB25666.1"/>
    <property type="molecule type" value="Genomic_DNA"/>
</dbReference>
<dbReference type="Proteomes" id="UP000279235">
    <property type="component" value="Unassembled WGS sequence"/>
</dbReference>
<evidence type="ECO:0000313" key="1">
    <source>
        <dbReference type="EMBL" id="SPB25666.1"/>
    </source>
</evidence>
<evidence type="ECO:0000313" key="2">
    <source>
        <dbReference type="EMBL" id="SPS11381.1"/>
    </source>
</evidence>
<reference evidence="1" key="1">
    <citation type="submission" date="2018-01" db="EMBL/GenBank/DDBJ databases">
        <authorList>
            <person name="Gaut B.S."/>
            <person name="Morton B.R."/>
            <person name="Clegg M.T."/>
            <person name="Duvall M.R."/>
        </authorList>
    </citation>
    <scope>NUCLEOTIDE SEQUENCE</scope>
    <source>
        <strain evidence="1">Lactococcus lactis</strain>
    </source>
</reference>
<dbReference type="EMBL" id="OGTW02000054">
    <property type="protein sequence ID" value="SPS11381.1"/>
    <property type="molecule type" value="Genomic_DNA"/>
</dbReference>
<reference evidence="3" key="2">
    <citation type="submission" date="2018-05" db="EMBL/GenBank/DDBJ databases">
        <authorList>
            <person name="Duru I."/>
        </authorList>
    </citation>
    <scope>NUCLEOTIDE SEQUENCE [LARGE SCALE GENOMIC DNA]</scope>
</reference>
<sequence length="128" mass="14845">MYDTGKLNYVIRENETITIQVSENKTLEIVQNKLRKDETKNLHQKIQYQLATSDNAIGYQAWIASNDHSRMVDGKRLGDFSLPSLPQKIQDLPDHLRKTIGLMSFSLLKWENLYVLLKLKNQLLLCQA</sequence>
<gene>
    <name evidence="1" type="ORF">AMHIJAGA_01315</name>
</gene>
<reference evidence="2" key="3">
    <citation type="submission" date="2018-05" db="EMBL/GenBank/DDBJ databases">
        <authorList>
            <person name="Lanie J.A."/>
            <person name="Ng W.-L."/>
            <person name="Kazmierczak K.M."/>
            <person name="Andrzejewski T.M."/>
            <person name="Davidsen T.M."/>
            <person name="Wayne K.J."/>
            <person name="Tettelin H."/>
            <person name="Glass J.I."/>
            <person name="Rusch D."/>
            <person name="Podicherti R."/>
            <person name="Tsui H.-C.T."/>
            <person name="Winkler M.E."/>
        </authorList>
    </citation>
    <scope>NUCLEOTIDE SEQUENCE</scope>
    <source>
        <strain evidence="2">Lactococcus lactis</strain>
    </source>
</reference>
<protein>
    <submittedName>
        <fullName evidence="1">Uncharacterized protein</fullName>
    </submittedName>
</protein>
<evidence type="ECO:0000313" key="3">
    <source>
        <dbReference type="Proteomes" id="UP000279235"/>
    </source>
</evidence>
<organism evidence="1">
    <name type="scientific">Lactococcus lactis</name>
    <dbReference type="NCBI Taxonomy" id="1358"/>
    <lineage>
        <taxon>Bacteria</taxon>
        <taxon>Bacillati</taxon>
        <taxon>Bacillota</taxon>
        <taxon>Bacilli</taxon>
        <taxon>Lactobacillales</taxon>
        <taxon>Streptococcaceae</taxon>
        <taxon>Lactococcus</taxon>
    </lineage>
</organism>